<protein>
    <recommendedName>
        <fullName evidence="3">F-box domain-containing protein</fullName>
    </recommendedName>
</protein>
<evidence type="ECO:0000313" key="2">
    <source>
        <dbReference type="Proteomes" id="UP000070444"/>
    </source>
</evidence>
<accession>A0A137P7I7</accession>
<evidence type="ECO:0000313" key="1">
    <source>
        <dbReference type="EMBL" id="KXN70970.1"/>
    </source>
</evidence>
<dbReference type="Gene3D" id="3.80.10.10">
    <property type="entry name" value="Ribonuclease Inhibitor"/>
    <property type="match status" value="1"/>
</dbReference>
<gene>
    <name evidence="1" type="ORF">CONCODRAFT_84963</name>
</gene>
<organism evidence="1 2">
    <name type="scientific">Conidiobolus coronatus (strain ATCC 28846 / CBS 209.66 / NRRL 28638)</name>
    <name type="common">Delacroixia coronata</name>
    <dbReference type="NCBI Taxonomy" id="796925"/>
    <lineage>
        <taxon>Eukaryota</taxon>
        <taxon>Fungi</taxon>
        <taxon>Fungi incertae sedis</taxon>
        <taxon>Zoopagomycota</taxon>
        <taxon>Entomophthoromycotina</taxon>
        <taxon>Entomophthoromycetes</taxon>
        <taxon>Entomophthorales</taxon>
        <taxon>Ancylistaceae</taxon>
        <taxon>Conidiobolus</taxon>
    </lineage>
</organism>
<proteinExistence type="predicted"/>
<dbReference type="AlphaFoldDB" id="A0A137P7I7"/>
<dbReference type="Proteomes" id="UP000070444">
    <property type="component" value="Unassembled WGS sequence"/>
</dbReference>
<reference evidence="1 2" key="1">
    <citation type="journal article" date="2015" name="Genome Biol. Evol.">
        <title>Phylogenomic analyses indicate that early fungi evolved digesting cell walls of algal ancestors of land plants.</title>
        <authorList>
            <person name="Chang Y."/>
            <person name="Wang S."/>
            <person name="Sekimoto S."/>
            <person name="Aerts A.L."/>
            <person name="Choi C."/>
            <person name="Clum A."/>
            <person name="LaButti K.M."/>
            <person name="Lindquist E.A."/>
            <person name="Yee Ngan C."/>
            <person name="Ohm R.A."/>
            <person name="Salamov A.A."/>
            <person name="Grigoriev I.V."/>
            <person name="Spatafora J.W."/>
            <person name="Berbee M.L."/>
        </authorList>
    </citation>
    <scope>NUCLEOTIDE SEQUENCE [LARGE SCALE GENOMIC DNA]</scope>
    <source>
        <strain evidence="1 2">NRRL 28638</strain>
    </source>
</reference>
<keyword evidence="2" id="KW-1185">Reference proteome</keyword>
<dbReference type="SUPFAM" id="SSF52047">
    <property type="entry name" value="RNI-like"/>
    <property type="match status" value="1"/>
</dbReference>
<evidence type="ECO:0008006" key="3">
    <source>
        <dbReference type="Google" id="ProtNLM"/>
    </source>
</evidence>
<name>A0A137P7I7_CONC2</name>
<sequence length="229" mass="27193">MDIPHESLTKLHQITLQDTDQSRIPEYNQLIGNLTQLKKYNAITSCMNNDSFSIISRKSNLTTLCFDFFYYELPNTITDFIKLPYVKALDFAPIPFQQVETVRNIVKSCTNLESLKYYWTPQTHLYEILDVEKFPKLKQLVIINYLEGYQTLSLSTHSLNLEYIEIHQYDPLQVDTFTLISNFPKLDRIKITLLEKYVDIYESIKYYFNQHPGWKIIFHQISIDLRKIE</sequence>
<dbReference type="EMBL" id="KQ964488">
    <property type="protein sequence ID" value="KXN70970.1"/>
    <property type="molecule type" value="Genomic_DNA"/>
</dbReference>
<dbReference type="InterPro" id="IPR032675">
    <property type="entry name" value="LRR_dom_sf"/>
</dbReference>